<feature type="domain" description="Peptidase A2" evidence="2">
    <location>
        <begin position="186"/>
        <end position="266"/>
    </location>
</feature>
<evidence type="ECO:0000313" key="4">
    <source>
        <dbReference type="Proteomes" id="UP000192333"/>
    </source>
</evidence>
<gene>
    <name evidence="3" type="ORF">SAMN00777080_1326</name>
</gene>
<evidence type="ECO:0000256" key="1">
    <source>
        <dbReference type="ARBA" id="ARBA00022801"/>
    </source>
</evidence>
<dbReference type="Pfam" id="PF13650">
    <property type="entry name" value="Asp_protease_2"/>
    <property type="match status" value="1"/>
</dbReference>
<organism evidence="3 4">
    <name type="scientific">Aquiflexum balticum DSM 16537</name>
    <dbReference type="NCBI Taxonomy" id="758820"/>
    <lineage>
        <taxon>Bacteria</taxon>
        <taxon>Pseudomonadati</taxon>
        <taxon>Bacteroidota</taxon>
        <taxon>Cytophagia</taxon>
        <taxon>Cytophagales</taxon>
        <taxon>Cyclobacteriaceae</taxon>
        <taxon>Aquiflexum</taxon>
    </lineage>
</organism>
<dbReference type="InterPro" id="IPR021109">
    <property type="entry name" value="Peptidase_aspartic_dom_sf"/>
</dbReference>
<dbReference type="EMBL" id="LT838813">
    <property type="protein sequence ID" value="SMD42761.1"/>
    <property type="molecule type" value="Genomic_DNA"/>
</dbReference>
<protein>
    <submittedName>
        <fullName evidence="3">Aspartyl protease</fullName>
    </submittedName>
</protein>
<keyword evidence="3" id="KW-0645">Protease</keyword>
<evidence type="ECO:0000259" key="2">
    <source>
        <dbReference type="PROSITE" id="PS50175"/>
    </source>
</evidence>
<dbReference type="Gene3D" id="2.40.70.10">
    <property type="entry name" value="Acid Proteases"/>
    <property type="match status" value="2"/>
</dbReference>
<dbReference type="STRING" id="758820.SAMN00777080_1326"/>
<dbReference type="InterPro" id="IPR001969">
    <property type="entry name" value="Aspartic_peptidase_AS"/>
</dbReference>
<dbReference type="GO" id="GO:0004190">
    <property type="term" value="F:aspartic-type endopeptidase activity"/>
    <property type="evidence" value="ECO:0007669"/>
    <property type="project" value="InterPro"/>
</dbReference>
<keyword evidence="1" id="KW-0378">Hydrolase</keyword>
<name>A0A1W2H1K5_9BACT</name>
<dbReference type="Proteomes" id="UP000192333">
    <property type="component" value="Chromosome I"/>
</dbReference>
<keyword evidence="4" id="KW-1185">Reference proteome</keyword>
<dbReference type="RefSeq" id="WP_084119530.1">
    <property type="nucleotide sequence ID" value="NZ_LT838813.1"/>
</dbReference>
<reference evidence="4" key="1">
    <citation type="submission" date="2017-04" db="EMBL/GenBank/DDBJ databases">
        <authorList>
            <person name="Varghese N."/>
            <person name="Submissions S."/>
        </authorList>
    </citation>
    <scope>NUCLEOTIDE SEQUENCE [LARGE SCALE GENOMIC DNA]</scope>
    <source>
        <strain evidence="4">DSM 16537</strain>
    </source>
</reference>
<dbReference type="AlphaFoldDB" id="A0A1W2H1K5"/>
<dbReference type="InterPro" id="IPR001995">
    <property type="entry name" value="Peptidase_A2_cat"/>
</dbReference>
<dbReference type="PROSITE" id="PS50175">
    <property type="entry name" value="ASP_PROT_RETROV"/>
    <property type="match status" value="1"/>
</dbReference>
<sequence>MKTILSFIVFGWIIPHYNLKNTPVTSIPFDLVQNLIIVKATANGKEGYFVVDTGVSETILNKRYFKGNATGIKFYGIHGNEIENEIWPIKLNIEGFEKNMIGVIIDFTALEKKTGLDLLGVVGNSLFKNCELVLDYTFKELTIYRLNKEGNRISSKNIHKEPQSTLPIILGKGLALIEVKMNGKKLKMILDTGASANVMDIQEINHIGSGSSRVREVSMAGFGKNITQVKSSKVNEWMVGNLPCPPMKTLFVPLNQLNQNNWGNRVDGILGYNFLCNFRVSINFRKKEIHLWDRESVELQLANAKKSDNAIGINSIEY</sequence>
<dbReference type="PROSITE" id="PS00141">
    <property type="entry name" value="ASP_PROTEASE"/>
    <property type="match status" value="1"/>
</dbReference>
<dbReference type="GO" id="GO:0006508">
    <property type="term" value="P:proteolysis"/>
    <property type="evidence" value="ECO:0007669"/>
    <property type="project" value="UniProtKB-KW"/>
</dbReference>
<dbReference type="OrthoDB" id="3521766at2"/>
<evidence type="ECO:0000313" key="3">
    <source>
        <dbReference type="EMBL" id="SMD42761.1"/>
    </source>
</evidence>
<dbReference type="SUPFAM" id="SSF50630">
    <property type="entry name" value="Acid proteases"/>
    <property type="match status" value="2"/>
</dbReference>
<proteinExistence type="predicted"/>
<accession>A0A1W2H1K5</accession>